<sequence>MKEVYLMLLFVAHFLGDYTHLSRPFMLKAKATGSPVLPIALHGAVHGVLMGFITLWFYGTLPALAVFAFQAVTHMIIDILKGRLNVWFPSLRNAANIYHWYVFGFDQLLHATVIVGIYSVLI</sequence>
<evidence type="ECO:0008006" key="4">
    <source>
        <dbReference type="Google" id="ProtNLM"/>
    </source>
</evidence>
<keyword evidence="1" id="KW-0472">Membrane</keyword>
<protein>
    <recommendedName>
        <fullName evidence="4">DUF3307 domain-containing protein</fullName>
    </recommendedName>
</protein>
<dbReference type="EMBL" id="FUWZ01000003">
    <property type="protein sequence ID" value="SKA29889.1"/>
    <property type="molecule type" value="Genomic_DNA"/>
</dbReference>
<organism evidence="2 3">
    <name type="scientific">Chitinophaga eiseniae</name>
    <dbReference type="NCBI Taxonomy" id="634771"/>
    <lineage>
        <taxon>Bacteria</taxon>
        <taxon>Pseudomonadati</taxon>
        <taxon>Bacteroidota</taxon>
        <taxon>Chitinophagia</taxon>
        <taxon>Chitinophagales</taxon>
        <taxon>Chitinophagaceae</taxon>
        <taxon>Chitinophaga</taxon>
    </lineage>
</organism>
<keyword evidence="1" id="KW-0812">Transmembrane</keyword>
<name>A0A1T4SNS1_9BACT</name>
<feature type="transmembrane region" description="Helical" evidence="1">
    <location>
        <begin position="98"/>
        <end position="121"/>
    </location>
</feature>
<keyword evidence="1" id="KW-1133">Transmembrane helix</keyword>
<keyword evidence="3" id="KW-1185">Reference proteome</keyword>
<gene>
    <name evidence="2" type="ORF">SAMN04488128_103186</name>
</gene>
<evidence type="ECO:0000313" key="2">
    <source>
        <dbReference type="EMBL" id="SKA29889.1"/>
    </source>
</evidence>
<dbReference type="AlphaFoldDB" id="A0A1T4SNS1"/>
<dbReference type="OrthoDB" id="1495995at2"/>
<dbReference type="InterPro" id="IPR021737">
    <property type="entry name" value="Phage_phiKZ_Orf197"/>
</dbReference>
<reference evidence="3" key="1">
    <citation type="submission" date="2017-02" db="EMBL/GenBank/DDBJ databases">
        <authorList>
            <person name="Varghese N."/>
            <person name="Submissions S."/>
        </authorList>
    </citation>
    <scope>NUCLEOTIDE SEQUENCE [LARGE SCALE GENOMIC DNA]</scope>
    <source>
        <strain evidence="3">DSM 22224</strain>
    </source>
</reference>
<dbReference type="Proteomes" id="UP000190367">
    <property type="component" value="Unassembled WGS sequence"/>
</dbReference>
<evidence type="ECO:0000313" key="3">
    <source>
        <dbReference type="Proteomes" id="UP000190367"/>
    </source>
</evidence>
<dbReference type="RefSeq" id="WP_078670560.1">
    <property type="nucleotide sequence ID" value="NZ_FUWZ01000003.1"/>
</dbReference>
<evidence type="ECO:0000256" key="1">
    <source>
        <dbReference type="SAM" id="Phobius"/>
    </source>
</evidence>
<dbReference type="Pfam" id="PF11750">
    <property type="entry name" value="DUF3307"/>
    <property type="match status" value="1"/>
</dbReference>
<feature type="transmembrane region" description="Helical" evidence="1">
    <location>
        <begin position="49"/>
        <end position="77"/>
    </location>
</feature>
<proteinExistence type="predicted"/>
<accession>A0A1T4SNS1</accession>
<dbReference type="STRING" id="634771.SAMN04488128_103186"/>